<protein>
    <recommendedName>
        <fullName evidence="16">Peptidase M50 domain-containing protein</fullName>
    </recommendedName>
</protein>
<keyword evidence="7" id="KW-0479">Metal-binding</keyword>
<dbReference type="PANTHER" id="PTHR39188:SF3">
    <property type="entry name" value="STAGE IV SPORULATION PROTEIN FB"/>
    <property type="match status" value="1"/>
</dbReference>
<evidence type="ECO:0000256" key="1">
    <source>
        <dbReference type="ARBA" id="ARBA00001947"/>
    </source>
</evidence>
<keyword evidence="12" id="KW-0482">Metalloprotease</keyword>
<feature type="domain" description="Peptidase M50" evidence="16">
    <location>
        <begin position="203"/>
        <end position="244"/>
    </location>
</feature>
<comment type="subcellular location">
    <subcellularLocation>
        <location evidence="2">Cell membrane</location>
        <topology evidence="2">Multi-pass membrane protein</topology>
    </subcellularLocation>
</comment>
<evidence type="ECO:0000256" key="7">
    <source>
        <dbReference type="ARBA" id="ARBA00022723"/>
    </source>
</evidence>
<evidence type="ECO:0000256" key="5">
    <source>
        <dbReference type="ARBA" id="ARBA00022670"/>
    </source>
</evidence>
<dbReference type="PANTHER" id="PTHR39188">
    <property type="entry name" value="MEMBRANE-ASSOCIATED ZINC METALLOPROTEASE M50B"/>
    <property type="match status" value="1"/>
</dbReference>
<keyword evidence="5" id="KW-0645">Protease</keyword>
<keyword evidence="11 15" id="KW-1133">Transmembrane helix</keyword>
<evidence type="ECO:0000256" key="3">
    <source>
        <dbReference type="ARBA" id="ARBA00007931"/>
    </source>
</evidence>
<reference evidence="18" key="1">
    <citation type="journal article" date="2019" name="Int. J. Syst. Evol. Microbiol.">
        <title>The Global Catalogue of Microorganisms (GCM) 10K type strain sequencing project: providing services to taxonomists for standard genome sequencing and annotation.</title>
        <authorList>
            <consortium name="The Broad Institute Genomics Platform"/>
            <consortium name="The Broad Institute Genome Sequencing Center for Infectious Disease"/>
            <person name="Wu L."/>
            <person name="Ma J."/>
        </authorList>
    </citation>
    <scope>NUCLEOTIDE SEQUENCE [LARGE SCALE GENOMIC DNA]</scope>
    <source>
        <strain evidence="18">JCM 17441</strain>
    </source>
</reference>
<feature type="transmembrane region" description="Helical" evidence="15">
    <location>
        <begin position="109"/>
        <end position="131"/>
    </location>
</feature>
<evidence type="ECO:0000256" key="14">
    <source>
        <dbReference type="ARBA" id="ARBA00023136"/>
    </source>
</evidence>
<keyword evidence="10" id="KW-0862">Zinc</keyword>
<dbReference type="PIRSF" id="PIRSF006404">
    <property type="entry name" value="UCP006404_Pept_M50_CBS"/>
    <property type="match status" value="1"/>
</dbReference>
<comment type="similarity">
    <text evidence="3">Belongs to the peptidase M50B family.</text>
</comment>
<dbReference type="EMBL" id="BAABAT010000013">
    <property type="protein sequence ID" value="GAA4252481.1"/>
    <property type="molecule type" value="Genomic_DNA"/>
</dbReference>
<comment type="caution">
    <text evidence="17">The sequence shown here is derived from an EMBL/GenBank/DDBJ whole genome shotgun (WGS) entry which is preliminary data.</text>
</comment>
<sequence length="449" mass="47158">MKSAARDGERVGRAEVTGTVMHKRLNGGYDENAFRTPQPVASGAMDEHRTVSAPASPAARAQQRERGAGIPLGRLAGVPVYLAPSWLLLAALITLTYGTFMQARSDRELPFTTGVAVGFGFVVCLLVSVLLHELGHAVTSRRSGIGVRGITLEMLGGYTEMEREAPRPGVELLVSLAGPAVSLALGLLAAGAAVILPTGGIAATFAFQLALSNVVVGLFNALPGLPLDGGRALQALVWKLSGDANVGRMVAGWIGRLLAVGTAASAVLLLRYQPFQHAYFGVAFTFLVAITMWVGAGQAIRHARAAAKLPPFSARELARPVVAVTAGTPLAEADRIAALGEERGPVVAVVDPSGSLVGFVHGAKARAVPAERRPWVPIVDVTRRIDRDHVLTGDLRGTDLLMAIRDDPGGDYLVVTGEDVHGVLRGAELVSLVAPNRRPRRPTVRRNSA</sequence>
<evidence type="ECO:0000256" key="2">
    <source>
        <dbReference type="ARBA" id="ARBA00004651"/>
    </source>
</evidence>
<keyword evidence="8" id="KW-0677">Repeat</keyword>
<accession>A0ABP8DC71</accession>
<evidence type="ECO:0000256" key="8">
    <source>
        <dbReference type="ARBA" id="ARBA00022737"/>
    </source>
</evidence>
<evidence type="ECO:0000256" key="10">
    <source>
        <dbReference type="ARBA" id="ARBA00022833"/>
    </source>
</evidence>
<keyword evidence="6 15" id="KW-0812">Transmembrane</keyword>
<keyword evidence="9" id="KW-0378">Hydrolase</keyword>
<evidence type="ECO:0000313" key="17">
    <source>
        <dbReference type="EMBL" id="GAA4252481.1"/>
    </source>
</evidence>
<evidence type="ECO:0000256" key="4">
    <source>
        <dbReference type="ARBA" id="ARBA00022475"/>
    </source>
</evidence>
<dbReference type="Proteomes" id="UP001500620">
    <property type="component" value="Unassembled WGS sequence"/>
</dbReference>
<name>A0ABP8DC71_9ACTN</name>
<dbReference type="InterPro" id="IPR016483">
    <property type="entry name" value="UCP006404_Pept_M50_CBS"/>
</dbReference>
<evidence type="ECO:0000256" key="13">
    <source>
        <dbReference type="ARBA" id="ARBA00023122"/>
    </source>
</evidence>
<evidence type="ECO:0000256" key="12">
    <source>
        <dbReference type="ARBA" id="ARBA00023049"/>
    </source>
</evidence>
<evidence type="ECO:0000256" key="15">
    <source>
        <dbReference type="SAM" id="Phobius"/>
    </source>
</evidence>
<comment type="cofactor">
    <cofactor evidence="1">
        <name>Zn(2+)</name>
        <dbReference type="ChEBI" id="CHEBI:29105"/>
    </cofactor>
</comment>
<gene>
    <name evidence="17" type="ORF">GCM10022255_049390</name>
</gene>
<organism evidence="17 18">
    <name type="scientific">Dactylosporangium darangshiense</name>
    <dbReference type="NCBI Taxonomy" id="579108"/>
    <lineage>
        <taxon>Bacteria</taxon>
        <taxon>Bacillati</taxon>
        <taxon>Actinomycetota</taxon>
        <taxon>Actinomycetes</taxon>
        <taxon>Micromonosporales</taxon>
        <taxon>Micromonosporaceae</taxon>
        <taxon>Dactylosporangium</taxon>
    </lineage>
</organism>
<evidence type="ECO:0000256" key="11">
    <source>
        <dbReference type="ARBA" id="ARBA00022989"/>
    </source>
</evidence>
<proteinExistence type="inferred from homology"/>
<dbReference type="InterPro" id="IPR008915">
    <property type="entry name" value="Peptidase_M50"/>
</dbReference>
<keyword evidence="13" id="KW-0129">CBS domain</keyword>
<feature type="transmembrane region" description="Helical" evidence="15">
    <location>
        <begin position="253"/>
        <end position="272"/>
    </location>
</feature>
<keyword evidence="14 15" id="KW-0472">Membrane</keyword>
<evidence type="ECO:0000256" key="9">
    <source>
        <dbReference type="ARBA" id="ARBA00022801"/>
    </source>
</evidence>
<feature type="transmembrane region" description="Helical" evidence="15">
    <location>
        <begin position="72"/>
        <end position="97"/>
    </location>
</feature>
<keyword evidence="4" id="KW-1003">Cell membrane</keyword>
<keyword evidence="18" id="KW-1185">Reference proteome</keyword>
<feature type="transmembrane region" description="Helical" evidence="15">
    <location>
        <begin position="278"/>
        <end position="296"/>
    </location>
</feature>
<feature type="domain" description="Peptidase M50" evidence="16">
    <location>
        <begin position="121"/>
        <end position="196"/>
    </location>
</feature>
<evidence type="ECO:0000256" key="6">
    <source>
        <dbReference type="ARBA" id="ARBA00022692"/>
    </source>
</evidence>
<evidence type="ECO:0000313" key="18">
    <source>
        <dbReference type="Proteomes" id="UP001500620"/>
    </source>
</evidence>
<evidence type="ECO:0000259" key="16">
    <source>
        <dbReference type="Pfam" id="PF02163"/>
    </source>
</evidence>
<dbReference type="Pfam" id="PF02163">
    <property type="entry name" value="Peptidase_M50"/>
    <property type="match status" value="2"/>
</dbReference>